<evidence type="ECO:0000256" key="2">
    <source>
        <dbReference type="ARBA" id="ARBA00022679"/>
    </source>
</evidence>
<organism evidence="8 9">
    <name type="scientific">Dethiosulfovibrio marinus</name>
    <dbReference type="NCBI Taxonomy" id="133532"/>
    <lineage>
        <taxon>Bacteria</taxon>
        <taxon>Thermotogati</taxon>
        <taxon>Synergistota</taxon>
        <taxon>Synergistia</taxon>
        <taxon>Synergistales</taxon>
        <taxon>Dethiosulfovibrionaceae</taxon>
        <taxon>Dethiosulfovibrio</taxon>
    </lineage>
</organism>
<dbReference type="PANTHER" id="PTHR21060:SF15">
    <property type="entry name" value="ACETATE KINASE-RELATED"/>
    <property type="match status" value="1"/>
</dbReference>
<evidence type="ECO:0000256" key="4">
    <source>
        <dbReference type="ARBA" id="ARBA00022777"/>
    </source>
</evidence>
<name>A0ABS9EL81_9BACT</name>
<keyword evidence="6" id="KW-0479">Metal-binding</keyword>
<evidence type="ECO:0000256" key="6">
    <source>
        <dbReference type="HAMAP-Rule" id="MF_00020"/>
    </source>
</evidence>
<keyword evidence="6" id="KW-0460">Magnesium</keyword>
<dbReference type="InterPro" id="IPR023865">
    <property type="entry name" value="Aliphatic_acid_kinase_CS"/>
</dbReference>
<dbReference type="InterPro" id="IPR000890">
    <property type="entry name" value="Aliphatic_acid_kin_short-chain"/>
</dbReference>
<evidence type="ECO:0000256" key="5">
    <source>
        <dbReference type="ARBA" id="ARBA00022840"/>
    </source>
</evidence>
<dbReference type="HAMAP" id="MF_00020">
    <property type="entry name" value="Acetate_kinase"/>
    <property type="match status" value="1"/>
</dbReference>
<comment type="subunit">
    <text evidence="6">Homodimer.</text>
</comment>
<accession>A0ABS9EL81</accession>
<feature type="active site" description="Proton donor/acceptor" evidence="6">
    <location>
        <position position="148"/>
    </location>
</feature>
<dbReference type="SUPFAM" id="SSF53067">
    <property type="entry name" value="Actin-like ATPase domain"/>
    <property type="match status" value="2"/>
</dbReference>
<evidence type="ECO:0000256" key="1">
    <source>
        <dbReference type="ARBA" id="ARBA00008748"/>
    </source>
</evidence>
<comment type="caution">
    <text evidence="8">The sequence shown here is derived from an EMBL/GenBank/DDBJ whole genome shotgun (WGS) entry which is preliminary data.</text>
</comment>
<dbReference type="InterPro" id="IPR004372">
    <property type="entry name" value="Ac/propionate_kinase"/>
</dbReference>
<comment type="similarity">
    <text evidence="1 6 7">Belongs to the acetokinase family.</text>
</comment>
<dbReference type="Proteomes" id="UP001200430">
    <property type="component" value="Unassembled WGS sequence"/>
</dbReference>
<keyword evidence="9" id="KW-1185">Reference proteome</keyword>
<evidence type="ECO:0000313" key="8">
    <source>
        <dbReference type="EMBL" id="MCF4141959.1"/>
    </source>
</evidence>
<comment type="catalytic activity">
    <reaction evidence="6">
        <text>acetate + ATP = acetyl phosphate + ADP</text>
        <dbReference type="Rhea" id="RHEA:11352"/>
        <dbReference type="ChEBI" id="CHEBI:22191"/>
        <dbReference type="ChEBI" id="CHEBI:30089"/>
        <dbReference type="ChEBI" id="CHEBI:30616"/>
        <dbReference type="ChEBI" id="CHEBI:456216"/>
        <dbReference type="EC" id="2.7.2.1"/>
    </reaction>
</comment>
<dbReference type="GO" id="GO:0016301">
    <property type="term" value="F:kinase activity"/>
    <property type="evidence" value="ECO:0007669"/>
    <property type="project" value="UniProtKB-KW"/>
</dbReference>
<feature type="site" description="Transition state stabilizer" evidence="6">
    <location>
        <position position="241"/>
    </location>
</feature>
<evidence type="ECO:0000256" key="7">
    <source>
        <dbReference type="RuleBase" id="RU003835"/>
    </source>
</evidence>
<comment type="subcellular location">
    <subcellularLocation>
        <location evidence="6">Cytoplasm</location>
    </subcellularLocation>
</comment>
<sequence>MKVLVINCGSSSLKYQIFDMETENALAKGLVERIGIEGSRIKHTKAGQDAVVTETAIPDHKVAVKLVLDSLLDGEHGVLSSLDELSAVGHRVVHAGEKFACSVRLDDTVMAALKECIPLAPLHNPANITGIEAITSVLPDVPQVGVFDTAFHQTMPKHAYMYGVPYRYYEDYKVRRYGFHGTSHFFVANRCAEVMGRPIEDLKIVTCHLGNGSSITAVKDGICVDTSMGFTPLAGVLMGTRCGDIDPSIVKFIAEKEGSVDKADTILNKESGVHGVSGISSDLRDIEEGMEKGDERATLAFEMLSYSITKYIGAYAAAMGGVDAIVFTAGIGENCKAIRETVTENLGFLGASVDKSKNDFRGEERIISSDDSKVKVMVIPTNEELVIARDTKKLVSC</sequence>
<reference evidence="8 9" key="1">
    <citation type="submission" date="2022-01" db="EMBL/GenBank/DDBJ databases">
        <title>Dethiosulfovibrio faecalis sp. nov., a novel proteolytic, non-sulfur-reducing bacterium isolated from a marine aquaculture solid waste bioreactor.</title>
        <authorList>
            <person name="Grabowski S."/>
            <person name="Apolinario E."/>
            <person name="Schneider N."/>
            <person name="Marshall C.W."/>
            <person name="Sowers K.R."/>
        </authorList>
    </citation>
    <scope>NUCLEOTIDE SEQUENCE [LARGE SCALE GENOMIC DNA]</scope>
    <source>
        <strain evidence="8 9">DSM 12537</strain>
    </source>
</reference>
<dbReference type="Gene3D" id="3.30.420.40">
    <property type="match status" value="2"/>
</dbReference>
<feature type="binding site" evidence="6">
    <location>
        <begin position="282"/>
        <end position="284"/>
    </location>
    <ligand>
        <name>ATP</name>
        <dbReference type="ChEBI" id="CHEBI:30616"/>
    </ligand>
</feature>
<feature type="site" description="Transition state stabilizer" evidence="6">
    <location>
        <position position="180"/>
    </location>
</feature>
<dbReference type="RefSeq" id="WP_236098720.1">
    <property type="nucleotide sequence ID" value="NZ_JAKGUD010000003.1"/>
</dbReference>
<dbReference type="EMBL" id="JAKGUD010000003">
    <property type="protein sequence ID" value="MCF4141959.1"/>
    <property type="molecule type" value="Genomic_DNA"/>
</dbReference>
<dbReference type="PRINTS" id="PR00471">
    <property type="entry name" value="ACETATEKNASE"/>
</dbReference>
<evidence type="ECO:0000256" key="3">
    <source>
        <dbReference type="ARBA" id="ARBA00022741"/>
    </source>
</evidence>
<dbReference type="EC" id="2.7.2.1" evidence="6"/>
<keyword evidence="6" id="KW-0963">Cytoplasm</keyword>
<comment type="pathway">
    <text evidence="6">Metabolic intermediate biosynthesis; acetyl-CoA biosynthesis; acetyl-CoA from acetate: step 1/2.</text>
</comment>
<feature type="binding site" evidence="6">
    <location>
        <position position="14"/>
    </location>
    <ligand>
        <name>ATP</name>
        <dbReference type="ChEBI" id="CHEBI:30616"/>
    </ligand>
</feature>
<keyword evidence="2 6" id="KW-0808">Transferase</keyword>
<evidence type="ECO:0000313" key="9">
    <source>
        <dbReference type="Proteomes" id="UP001200430"/>
    </source>
</evidence>
<feature type="binding site" evidence="6">
    <location>
        <begin position="208"/>
        <end position="212"/>
    </location>
    <ligand>
        <name>ATP</name>
        <dbReference type="ChEBI" id="CHEBI:30616"/>
    </ligand>
</feature>
<dbReference type="PIRSF" id="PIRSF000722">
    <property type="entry name" value="Acetate_prop_kin"/>
    <property type="match status" value="1"/>
</dbReference>
<dbReference type="NCBIfam" id="TIGR00016">
    <property type="entry name" value="ackA"/>
    <property type="match status" value="1"/>
</dbReference>
<feature type="binding site" evidence="6">
    <location>
        <position position="383"/>
    </location>
    <ligand>
        <name>Mg(2+)</name>
        <dbReference type="ChEBI" id="CHEBI:18420"/>
    </ligand>
</feature>
<dbReference type="PROSITE" id="PS01076">
    <property type="entry name" value="ACETATE_KINASE_2"/>
    <property type="match status" value="1"/>
</dbReference>
<feature type="binding site" evidence="6">
    <location>
        <position position="91"/>
    </location>
    <ligand>
        <name>substrate</name>
    </ligand>
</feature>
<keyword evidence="5 6" id="KW-0067">ATP-binding</keyword>
<dbReference type="CDD" id="cd24010">
    <property type="entry name" value="ASKHA_NBD_AcK_PK"/>
    <property type="match status" value="1"/>
</dbReference>
<feature type="binding site" evidence="6">
    <location>
        <position position="7"/>
    </location>
    <ligand>
        <name>Mg(2+)</name>
        <dbReference type="ChEBI" id="CHEBI:18420"/>
    </ligand>
</feature>
<dbReference type="PROSITE" id="PS01075">
    <property type="entry name" value="ACETATE_KINASE_1"/>
    <property type="match status" value="1"/>
</dbReference>
<keyword evidence="4 6" id="KW-0418">Kinase</keyword>
<dbReference type="PANTHER" id="PTHR21060">
    <property type="entry name" value="ACETATE KINASE"/>
    <property type="match status" value="1"/>
</dbReference>
<dbReference type="Pfam" id="PF00871">
    <property type="entry name" value="Acetate_kinase"/>
    <property type="match status" value="1"/>
</dbReference>
<proteinExistence type="inferred from homology"/>
<comment type="function">
    <text evidence="6">Catalyzes the formation of acetyl phosphate from acetate and ATP. Can also catalyze the reverse reaction.</text>
</comment>
<protein>
    <recommendedName>
        <fullName evidence="6">Acetate kinase</fullName>
        <ecNumber evidence="6">2.7.2.1</ecNumber>
    </recommendedName>
    <alternativeName>
        <fullName evidence="6">Acetokinase</fullName>
    </alternativeName>
</protein>
<dbReference type="InterPro" id="IPR043129">
    <property type="entry name" value="ATPase_NBD"/>
</dbReference>
<comment type="cofactor">
    <cofactor evidence="6">
        <name>Mg(2+)</name>
        <dbReference type="ChEBI" id="CHEBI:18420"/>
    </cofactor>
    <cofactor evidence="6">
        <name>Mn(2+)</name>
        <dbReference type="ChEBI" id="CHEBI:29035"/>
    </cofactor>
    <text evidence="6">Mg(2+). Can also accept Mn(2+).</text>
</comment>
<keyword evidence="3 6" id="KW-0547">Nucleotide-binding</keyword>
<gene>
    <name evidence="6" type="primary">ackA</name>
    <name evidence="8" type="ORF">L2W38_03910</name>
</gene>
<feature type="binding site" evidence="6">
    <location>
        <begin position="330"/>
        <end position="334"/>
    </location>
    <ligand>
        <name>ATP</name>
        <dbReference type="ChEBI" id="CHEBI:30616"/>
    </ligand>
</feature>